<evidence type="ECO:0000256" key="2">
    <source>
        <dbReference type="SAM" id="Phobius"/>
    </source>
</evidence>
<evidence type="ECO:0008006" key="5">
    <source>
        <dbReference type="Google" id="ProtNLM"/>
    </source>
</evidence>
<protein>
    <recommendedName>
        <fullName evidence="5">Tetratricopeptide repeat protein</fullName>
    </recommendedName>
</protein>
<name>A0ABY9WNU7_9BACT</name>
<keyword evidence="4" id="KW-1185">Reference proteome</keyword>
<dbReference type="Proteomes" id="UP001611383">
    <property type="component" value="Chromosome"/>
</dbReference>
<proteinExistence type="predicted"/>
<feature type="transmembrane region" description="Helical" evidence="2">
    <location>
        <begin position="223"/>
        <end position="244"/>
    </location>
</feature>
<reference evidence="3 4" key="1">
    <citation type="submission" date="2019-08" db="EMBL/GenBank/DDBJ databases">
        <title>Archangium and Cystobacter genomes.</title>
        <authorList>
            <person name="Chen I.-C.K."/>
            <person name="Wielgoss S."/>
        </authorList>
    </citation>
    <scope>NUCLEOTIDE SEQUENCE [LARGE SCALE GENOMIC DNA]</scope>
    <source>
        <strain evidence="3 4">Cbm 6</strain>
    </source>
</reference>
<accession>A0ABY9WNU7</accession>
<evidence type="ECO:0000313" key="3">
    <source>
        <dbReference type="EMBL" id="WNG45305.1"/>
    </source>
</evidence>
<keyword evidence="2" id="KW-0812">Transmembrane</keyword>
<organism evidence="3 4">
    <name type="scientific">Archangium minus</name>
    <dbReference type="NCBI Taxonomy" id="83450"/>
    <lineage>
        <taxon>Bacteria</taxon>
        <taxon>Pseudomonadati</taxon>
        <taxon>Myxococcota</taxon>
        <taxon>Myxococcia</taxon>
        <taxon>Myxococcales</taxon>
        <taxon>Cystobacterineae</taxon>
        <taxon>Archangiaceae</taxon>
        <taxon>Archangium</taxon>
    </lineage>
</organism>
<keyword evidence="2" id="KW-0472">Membrane</keyword>
<keyword evidence="2" id="KW-1133">Transmembrane helix</keyword>
<sequence length="269" mass="28679">MKAVLLGLVLILPATARGEISKSVRTYLLSTSRLIEDLEYERALEQINRAKKVAQGPDDDVALSLYEGIVLAELGRGKQDESNAAFKAALFLDPDATLPLQVSPKLKRRFEQVRKQVQRELTEKNKEEPPTSRVVPSTVAPSPQSPAQPLLAQPATEVSSRGVGLRSRALIPAISGGALVVAGGVSWALAHGQKSKLRDPDSPFRSREEVDEVASRGRTYQTLGVGMLAAGVVGLGVATGMYLLGAPGESMSLRLGTDGTSAFVSGRWP</sequence>
<dbReference type="EMBL" id="CP043494">
    <property type="protein sequence ID" value="WNG45305.1"/>
    <property type="molecule type" value="Genomic_DNA"/>
</dbReference>
<gene>
    <name evidence="3" type="ORF">F0U60_15220</name>
</gene>
<dbReference type="RefSeq" id="WP_395819819.1">
    <property type="nucleotide sequence ID" value="NZ_CP043494.1"/>
</dbReference>
<feature type="transmembrane region" description="Helical" evidence="2">
    <location>
        <begin position="169"/>
        <end position="190"/>
    </location>
</feature>
<feature type="compositionally biased region" description="Basic and acidic residues" evidence="1">
    <location>
        <begin position="119"/>
        <end position="130"/>
    </location>
</feature>
<feature type="compositionally biased region" description="Low complexity" evidence="1">
    <location>
        <begin position="134"/>
        <end position="153"/>
    </location>
</feature>
<evidence type="ECO:0000256" key="1">
    <source>
        <dbReference type="SAM" id="MobiDB-lite"/>
    </source>
</evidence>
<feature type="region of interest" description="Disordered" evidence="1">
    <location>
        <begin position="119"/>
        <end position="153"/>
    </location>
</feature>
<evidence type="ECO:0000313" key="4">
    <source>
        <dbReference type="Proteomes" id="UP001611383"/>
    </source>
</evidence>